<feature type="compositionally biased region" description="Basic and acidic residues" evidence="1">
    <location>
        <begin position="1"/>
        <end position="13"/>
    </location>
</feature>
<feature type="compositionally biased region" description="Acidic residues" evidence="1">
    <location>
        <begin position="34"/>
        <end position="45"/>
    </location>
</feature>
<gene>
    <name evidence="3" type="ORF">ACAOBT_LOCUS16520</name>
</gene>
<feature type="compositionally biased region" description="Acidic residues" evidence="1">
    <location>
        <begin position="14"/>
        <end position="24"/>
    </location>
</feature>
<sequence>MDRRRPLSQKELEALIEDIEEISDSEPFSADSSDNYEPDSDEEAGSDTSDMSNSDIDFAPSPQVTVGRNQVLDWVIPDETFAPAKILPPERECKLAPDITKQLTPMQIFHKRSMHDFELKNVLCFSSETPKCKTYYNEDLLSRFKYTFSKCRQDSQYQSIDESMTKFKDPSSLKQYMPLKPTKRGIKLWLRCDADSGYTYDVNVYSGKEDPIPAKNQSLTLGERVVTALASTVKENNVVLCFDRFFTSVNLLLTPDYAALGTCMSNRKNVSTMGDKLQKGESQFKCTSSGLLCVKWQDTKEVLLMSNCHKPNLTTIIKKSKTGEQQNIQCPEAISFYRKKCKGLIGQISSLGYMIMTENQQSGGKRCSTHCSICVQ</sequence>
<evidence type="ECO:0000313" key="3">
    <source>
        <dbReference type="EMBL" id="CAH1985185.1"/>
    </source>
</evidence>
<comment type="caution">
    <text evidence="3">The sequence shown here is derived from an EMBL/GenBank/DDBJ whole genome shotgun (WGS) entry which is preliminary data.</text>
</comment>
<dbReference type="AlphaFoldDB" id="A0A9P0KXV1"/>
<evidence type="ECO:0000313" key="4">
    <source>
        <dbReference type="Proteomes" id="UP001152888"/>
    </source>
</evidence>
<dbReference type="PANTHER" id="PTHR46599:SF3">
    <property type="entry name" value="PIGGYBAC TRANSPOSABLE ELEMENT-DERIVED PROTEIN 4"/>
    <property type="match status" value="1"/>
</dbReference>
<evidence type="ECO:0000259" key="2">
    <source>
        <dbReference type="Pfam" id="PF13843"/>
    </source>
</evidence>
<proteinExistence type="predicted"/>
<name>A0A9P0KXV1_ACAOB</name>
<organism evidence="3 4">
    <name type="scientific">Acanthoscelides obtectus</name>
    <name type="common">Bean weevil</name>
    <name type="synonym">Bruchus obtectus</name>
    <dbReference type="NCBI Taxonomy" id="200917"/>
    <lineage>
        <taxon>Eukaryota</taxon>
        <taxon>Metazoa</taxon>
        <taxon>Ecdysozoa</taxon>
        <taxon>Arthropoda</taxon>
        <taxon>Hexapoda</taxon>
        <taxon>Insecta</taxon>
        <taxon>Pterygota</taxon>
        <taxon>Neoptera</taxon>
        <taxon>Endopterygota</taxon>
        <taxon>Coleoptera</taxon>
        <taxon>Polyphaga</taxon>
        <taxon>Cucujiformia</taxon>
        <taxon>Chrysomeloidea</taxon>
        <taxon>Chrysomelidae</taxon>
        <taxon>Bruchinae</taxon>
        <taxon>Bruchini</taxon>
        <taxon>Acanthoscelides</taxon>
    </lineage>
</organism>
<accession>A0A9P0KXV1</accession>
<reference evidence="3" key="1">
    <citation type="submission" date="2022-03" db="EMBL/GenBank/DDBJ databases">
        <authorList>
            <person name="Sayadi A."/>
        </authorList>
    </citation>
    <scope>NUCLEOTIDE SEQUENCE</scope>
</reference>
<keyword evidence="4" id="KW-1185">Reference proteome</keyword>
<dbReference type="InterPro" id="IPR029526">
    <property type="entry name" value="PGBD"/>
</dbReference>
<dbReference type="Proteomes" id="UP001152888">
    <property type="component" value="Unassembled WGS sequence"/>
</dbReference>
<dbReference type="PANTHER" id="PTHR46599">
    <property type="entry name" value="PIGGYBAC TRANSPOSABLE ELEMENT-DERIVED PROTEIN 4"/>
    <property type="match status" value="1"/>
</dbReference>
<dbReference type="Pfam" id="PF13843">
    <property type="entry name" value="DDE_Tnp_1_7"/>
    <property type="match status" value="1"/>
</dbReference>
<evidence type="ECO:0000256" key="1">
    <source>
        <dbReference type="SAM" id="MobiDB-lite"/>
    </source>
</evidence>
<dbReference type="EMBL" id="CAKOFQ010006972">
    <property type="protein sequence ID" value="CAH1985185.1"/>
    <property type="molecule type" value="Genomic_DNA"/>
</dbReference>
<dbReference type="OrthoDB" id="6720297at2759"/>
<feature type="region of interest" description="Disordered" evidence="1">
    <location>
        <begin position="1"/>
        <end position="62"/>
    </location>
</feature>
<feature type="compositionally biased region" description="Polar residues" evidence="1">
    <location>
        <begin position="46"/>
        <end position="55"/>
    </location>
</feature>
<feature type="domain" description="PiggyBac transposable element-derived protein" evidence="2">
    <location>
        <begin position="131"/>
        <end position="343"/>
    </location>
</feature>
<protein>
    <recommendedName>
        <fullName evidence="2">PiggyBac transposable element-derived protein domain-containing protein</fullName>
    </recommendedName>
</protein>